<evidence type="ECO:0000313" key="1">
    <source>
        <dbReference type="EMBL" id="GAQ88009.1"/>
    </source>
</evidence>
<dbReference type="EMBL" id="DF237342">
    <property type="protein sequence ID" value="GAQ88009.1"/>
    <property type="molecule type" value="Genomic_DNA"/>
</dbReference>
<name>A0A0U9HKH4_KLENI</name>
<gene>
    <name evidence="1" type="ORF">KFL_003930130</name>
</gene>
<dbReference type="AlphaFoldDB" id="A0A0U9HKH4"/>
<accession>A0A0U9HKH4</accession>
<keyword evidence="2" id="KW-1185">Reference proteome</keyword>
<reference evidence="1 2" key="1">
    <citation type="journal article" date="2014" name="Nat. Commun.">
        <title>Klebsormidium flaccidum genome reveals primary factors for plant terrestrial adaptation.</title>
        <authorList>
            <person name="Hori K."/>
            <person name="Maruyama F."/>
            <person name="Fujisawa T."/>
            <person name="Togashi T."/>
            <person name="Yamamoto N."/>
            <person name="Seo M."/>
            <person name="Sato S."/>
            <person name="Yamada T."/>
            <person name="Mori H."/>
            <person name="Tajima N."/>
            <person name="Moriyama T."/>
            <person name="Ikeuchi M."/>
            <person name="Watanabe M."/>
            <person name="Wada H."/>
            <person name="Kobayashi K."/>
            <person name="Saito M."/>
            <person name="Masuda T."/>
            <person name="Sasaki-Sekimoto Y."/>
            <person name="Mashiguchi K."/>
            <person name="Awai K."/>
            <person name="Shimojima M."/>
            <person name="Masuda S."/>
            <person name="Iwai M."/>
            <person name="Nobusawa T."/>
            <person name="Narise T."/>
            <person name="Kondo S."/>
            <person name="Saito H."/>
            <person name="Sato R."/>
            <person name="Murakawa M."/>
            <person name="Ihara Y."/>
            <person name="Oshima-Yamada Y."/>
            <person name="Ohtaka K."/>
            <person name="Satoh M."/>
            <person name="Sonobe K."/>
            <person name="Ishii M."/>
            <person name="Ohtani R."/>
            <person name="Kanamori-Sato M."/>
            <person name="Honoki R."/>
            <person name="Miyazaki D."/>
            <person name="Mochizuki H."/>
            <person name="Umetsu J."/>
            <person name="Higashi K."/>
            <person name="Shibata D."/>
            <person name="Kamiya Y."/>
            <person name="Sato N."/>
            <person name="Nakamura Y."/>
            <person name="Tabata S."/>
            <person name="Ida S."/>
            <person name="Kurokawa K."/>
            <person name="Ohta H."/>
        </authorList>
    </citation>
    <scope>NUCLEOTIDE SEQUENCE [LARGE SCALE GENOMIC DNA]</scope>
    <source>
        <strain evidence="1 2">NIES-2285</strain>
    </source>
</reference>
<dbReference type="Proteomes" id="UP000054558">
    <property type="component" value="Unassembled WGS sequence"/>
</dbReference>
<protein>
    <submittedName>
        <fullName evidence="1">Uncharacterized protein</fullName>
    </submittedName>
</protein>
<proteinExistence type="predicted"/>
<organism evidence="1 2">
    <name type="scientific">Klebsormidium nitens</name>
    <name type="common">Green alga</name>
    <name type="synonym">Ulothrix nitens</name>
    <dbReference type="NCBI Taxonomy" id="105231"/>
    <lineage>
        <taxon>Eukaryota</taxon>
        <taxon>Viridiplantae</taxon>
        <taxon>Streptophyta</taxon>
        <taxon>Klebsormidiophyceae</taxon>
        <taxon>Klebsormidiales</taxon>
        <taxon>Klebsormidiaceae</taxon>
        <taxon>Klebsormidium</taxon>
    </lineage>
</organism>
<evidence type="ECO:0000313" key="2">
    <source>
        <dbReference type="Proteomes" id="UP000054558"/>
    </source>
</evidence>
<sequence length="276" mass="30184">MEDGDLDRFVERCAALLTSESPEEILSGARLLKNALESAGETDSYSGKLQELAAFDGGFVLLVVLGRVLHAPSRRPGMQTYSVVQDYEETVSSDEDKQESNASDPLKFASTGALLRLTDSKVVVDFLLKDGAVARALAEEFTLDLTMGLQSLFYEDQAEVSGVETAFVRFGVDGLANLARTSKLFRDALKTDSQVWALEKGLLDIICTVFGSTHRREIASSLVADDDSRRLKCPARKCNLVLVRLIETEEALKKLQQLDAVSRLKVHKAIINAASP</sequence>